<dbReference type="AlphaFoldDB" id="A0A1H0GGF2"/>
<evidence type="ECO:0000313" key="3">
    <source>
        <dbReference type="EMBL" id="SDO05952.1"/>
    </source>
</evidence>
<dbReference type="CDD" id="cd03808">
    <property type="entry name" value="GT4_CapM-like"/>
    <property type="match status" value="1"/>
</dbReference>
<dbReference type="PANTHER" id="PTHR45947:SF3">
    <property type="entry name" value="SULFOQUINOVOSYL TRANSFERASE SQD2"/>
    <property type="match status" value="1"/>
</dbReference>
<dbReference type="EMBL" id="FNIL01000006">
    <property type="protein sequence ID" value="SDO05952.1"/>
    <property type="molecule type" value="Genomic_DNA"/>
</dbReference>
<gene>
    <name evidence="3" type="ORF">SAMN04488053_10698</name>
</gene>
<dbReference type="InterPro" id="IPR050194">
    <property type="entry name" value="Glycosyltransferase_grp1"/>
</dbReference>
<keyword evidence="3" id="KW-0808">Transferase</keyword>
<dbReference type="InterPro" id="IPR028098">
    <property type="entry name" value="Glyco_trans_4-like_N"/>
</dbReference>
<keyword evidence="4" id="KW-1185">Reference proteome</keyword>
<evidence type="ECO:0000313" key="4">
    <source>
        <dbReference type="Proteomes" id="UP000198778"/>
    </source>
</evidence>
<feature type="domain" description="Glycosyltransferase subfamily 4-like N-terminal" evidence="2">
    <location>
        <begin position="3"/>
        <end position="147"/>
    </location>
</feature>
<proteinExistence type="predicted"/>
<dbReference type="OrthoDB" id="9806653at2"/>
<sequence>MSKVLILVNHDVVIYNFRKELVEQLISNKYEVYISSPYGKKIELLKEIGAHYVETNIERHGTNVVNDFKLIAEYRRMIKKIKPDIVISYTIKPNIYGGLACRSLKVPYIATITGLGTALEKDGIMRNIIINLYKIAFKNVQTLFFQNNENMNFFKKHNIALDSHKLVPGSGVNLEEFPFNKYPKESQEINILYIGRVMKEKGIEELAEAAKLIKKINEKVNFEAVGFYEEDYMDKAEELERLNIITFHGVQENVKEFIINCNAVILPSYHEGMANVLLEAGAIGRPIIASSISGCKEIFDEGISGLGLEPKNVDSLYNTLNKFINLTYSQKKAMGFSARKKIESQFDRRKVVDSYLVEIENVIKKGEHNEFI</sequence>
<dbReference type="STRING" id="745820.SAMN04488053_10698"/>
<evidence type="ECO:0000259" key="2">
    <source>
        <dbReference type="Pfam" id="PF13477"/>
    </source>
</evidence>
<dbReference type="RefSeq" id="WP_090843002.1">
    <property type="nucleotide sequence ID" value="NZ_FNIL01000006.1"/>
</dbReference>
<dbReference type="GO" id="GO:0016757">
    <property type="term" value="F:glycosyltransferase activity"/>
    <property type="evidence" value="ECO:0007669"/>
    <property type="project" value="InterPro"/>
</dbReference>
<protein>
    <submittedName>
        <fullName evidence="3">Galacturonosyltransferase</fullName>
    </submittedName>
</protein>
<reference evidence="4" key="1">
    <citation type="submission" date="2016-10" db="EMBL/GenBank/DDBJ databases">
        <authorList>
            <person name="Varghese N."/>
            <person name="Submissions S."/>
        </authorList>
    </citation>
    <scope>NUCLEOTIDE SEQUENCE [LARGE SCALE GENOMIC DNA]</scope>
    <source>
        <strain evidence="4">CGMCC 1.10369</strain>
    </source>
</reference>
<dbReference type="PANTHER" id="PTHR45947">
    <property type="entry name" value="SULFOQUINOVOSYL TRANSFERASE SQD2"/>
    <property type="match status" value="1"/>
</dbReference>
<dbReference type="Gene3D" id="3.40.50.2000">
    <property type="entry name" value="Glycogen Phosphorylase B"/>
    <property type="match status" value="2"/>
</dbReference>
<organism evidence="3 4">
    <name type="scientific">Alkalicoccus daliensis</name>
    <dbReference type="NCBI Taxonomy" id="745820"/>
    <lineage>
        <taxon>Bacteria</taxon>
        <taxon>Bacillati</taxon>
        <taxon>Bacillota</taxon>
        <taxon>Bacilli</taxon>
        <taxon>Bacillales</taxon>
        <taxon>Bacillaceae</taxon>
        <taxon>Alkalicoccus</taxon>
    </lineage>
</organism>
<evidence type="ECO:0000259" key="1">
    <source>
        <dbReference type="Pfam" id="PF00534"/>
    </source>
</evidence>
<dbReference type="InterPro" id="IPR001296">
    <property type="entry name" value="Glyco_trans_1"/>
</dbReference>
<feature type="domain" description="Glycosyl transferase family 1" evidence="1">
    <location>
        <begin position="179"/>
        <end position="339"/>
    </location>
</feature>
<dbReference type="Proteomes" id="UP000198778">
    <property type="component" value="Unassembled WGS sequence"/>
</dbReference>
<dbReference type="SUPFAM" id="SSF53756">
    <property type="entry name" value="UDP-Glycosyltransferase/glycogen phosphorylase"/>
    <property type="match status" value="1"/>
</dbReference>
<name>A0A1H0GGF2_9BACI</name>
<dbReference type="Pfam" id="PF13477">
    <property type="entry name" value="Glyco_trans_4_2"/>
    <property type="match status" value="1"/>
</dbReference>
<dbReference type="Pfam" id="PF00534">
    <property type="entry name" value="Glycos_transf_1"/>
    <property type="match status" value="1"/>
</dbReference>
<accession>A0A1H0GGF2</accession>